<proteinExistence type="predicted"/>
<accession>A0ACC3NUH9</accession>
<evidence type="ECO:0000313" key="2">
    <source>
        <dbReference type="Proteomes" id="UP001281147"/>
    </source>
</evidence>
<evidence type="ECO:0000313" key="1">
    <source>
        <dbReference type="EMBL" id="KAK3723151.1"/>
    </source>
</evidence>
<reference evidence="1" key="1">
    <citation type="submission" date="2023-07" db="EMBL/GenBank/DDBJ databases">
        <title>Black Yeasts Isolated from many extreme environments.</title>
        <authorList>
            <person name="Coleine C."/>
            <person name="Stajich J.E."/>
            <person name="Selbmann L."/>
        </authorList>
    </citation>
    <scope>NUCLEOTIDE SEQUENCE</scope>
    <source>
        <strain evidence="1">CCFEE 5714</strain>
    </source>
</reference>
<comment type="caution">
    <text evidence="1">The sequence shown here is derived from an EMBL/GenBank/DDBJ whole genome shotgun (WGS) entry which is preliminary data.</text>
</comment>
<dbReference type="Proteomes" id="UP001281147">
    <property type="component" value="Unassembled WGS sequence"/>
</dbReference>
<dbReference type="EMBL" id="JAUTXU010000010">
    <property type="protein sequence ID" value="KAK3723151.1"/>
    <property type="molecule type" value="Genomic_DNA"/>
</dbReference>
<sequence length="1312" mass="139350">MRGQQNHNASMGNHICGLFYTTGPDAWDLKRTYLPQVQLKSHTTLNPVCFTTQLTQTFRNPNSEALPQVRYTFPLYDGVAVNGYTISYADKVLEGIVKQKDVAKKTYQAAVGRGETAGLLESLPAGIFGVTLGNVPAKTDIIVDITYCGELKHDAAIDGLRYTLPTSIAPRYGVYPGNVLNSNTVTKQGISITVDIDMANSAIRKVQSPSHPIAVSMGATSMSEGGNQSPFKPSQASATLTLGTTELADDFVLQLLIDDISKPQAVLEAHPELPNHRAIMTTLVPKFALEAAHPEIVFVADQSGSMQGSKNASLVSALKVFLKSLPLGVRFNICAFGSSFKFLWPKSQAYNEDNLNTAIVFADSFTASYGGTEILRPITAAFDQRLKDLPLEVMLLTDGEIWAEDAVFGYINEQIRDKDVDARVFALGIGGDVSHTLVEGVARAGNGFAQFVTQNEDTDQKVIRMLKGALYAHTKDYELEVHYDEKDGDKMSDEDDFEIVEKVNDCLKIADVPEDQKQQSEQSSEPKAKSFFDDSAEVDKPPKGDSETTDRYAHLPKIDTPKILQAPNEIPPLFPFNRTTVYLLLGPDSAQKRATSVTLRAKSAQGPLELNIPVHCSNGEAGVATIHQLAARRAIQDLEEGRGWISAAKTADDTLVKTKYESRLDEIVERECVRLGEKFQVAGKWTSFVAVEPKSEETMETGGDRTDEGAEAERAGVLSSAMDMKRTKNVMRKRNALAMSASAYQASRYVTPDDLAAAAAADTFAFVPRQGGGALGNARSVNPPAAGALFGSSNGSGQRSGGLFGSTNSVAGGGFSTDRCAEPQRTGSLFGSSHNSNVRGLFGNTCNTPVGLNASSQSAGSRTGRLSANAHYTPGGSFGPAGASTLNPVRAATPGTNIGRRRLPLDALQSSSPLSFGNPSTSLQGDANAARSSFGAPPLSTRSQSDAHGGPLYVRDGVYSTNYDPTCEGDPPELVSPGSASNSMGLQQAYGAAAAAASTAAPATRGAQPQLKMARNQMAQGQSGPNFQAQLRHLEAQGKNRMLISRTAAQPRGSFSFSMPSKKMKNAAPPPPAPSSGAPPARSMAAPPSPGEPEAEEQAEQGEKEDYEMGFALIDEDIGGVTQDASAWLATAGNISEESYDPVSAAPASAPSGAHHNRTNQPARKSTGGKAPRKQLASQAARKSAPSSGRGMVLADEEDYDIPSEDDAEKVKKMHALIALQTFSGAWAWDSSLFSVLGLDANDIDKTDILGAGSTGDEVCCATALAIAFLETQVTGKKDVWEMVVSKARGWLGKQIGGRDLEGVVGKAAGYF</sequence>
<gene>
    <name evidence="1" type="ORF">LTR37_001874</name>
</gene>
<name>A0ACC3NUH9_9PEZI</name>
<keyword evidence="2" id="KW-1185">Reference proteome</keyword>
<protein>
    <submittedName>
        <fullName evidence="1">Uncharacterized protein</fullName>
    </submittedName>
</protein>
<organism evidence="1 2">
    <name type="scientific">Vermiconidia calcicola</name>
    <dbReference type="NCBI Taxonomy" id="1690605"/>
    <lineage>
        <taxon>Eukaryota</taxon>
        <taxon>Fungi</taxon>
        <taxon>Dikarya</taxon>
        <taxon>Ascomycota</taxon>
        <taxon>Pezizomycotina</taxon>
        <taxon>Dothideomycetes</taxon>
        <taxon>Dothideomycetidae</taxon>
        <taxon>Mycosphaerellales</taxon>
        <taxon>Extremaceae</taxon>
        <taxon>Vermiconidia</taxon>
    </lineage>
</organism>